<dbReference type="GO" id="GO:0006040">
    <property type="term" value="P:amino sugar metabolic process"/>
    <property type="evidence" value="ECO:0007669"/>
    <property type="project" value="InterPro"/>
</dbReference>
<accession>A0AAE3SMH7</accession>
<sequence length="354" mass="39678">MADTEYRVVGIMSGTSLDGLDMALCNFKWENGTWSFKIVKAETKEYPKIWKEKLEHAQENNALAFVELHRMYGRYMGQCVKSFMEGMGDVDFVASHGHTVFHKPELDTTFQIGCGAYLAAASGYDTVSDFRTLDIAFGGQGAPLVPIGDKMLFPGYDACVNLGGFANISFEKKGELLAYDICPVNFVLNKMMWDNYKLPYDFGGEKGRSGNVDYDVLKRMDALPYYCQDGPKSLAREWVENEFLLLLEDGGSSVEDMMATCYHHFANQIAQVLDKNKLKRVLFTGGGAYNDYLIELVKEKSETDICIPSKEVVDYKEALIFAFLGVLRYEHKNNCLKSVTGSIKDNIGGCIYLA</sequence>
<dbReference type="RefSeq" id="WP_301201994.1">
    <property type="nucleotide sequence ID" value="NZ_JAPDPI010000050.1"/>
</dbReference>
<keyword evidence="1" id="KW-0418">Kinase</keyword>
<name>A0AAE3SMH7_9BACT</name>
<gene>
    <name evidence="1" type="ORF">OM074_18205</name>
</gene>
<proteinExistence type="predicted"/>
<dbReference type="InterPro" id="IPR043129">
    <property type="entry name" value="ATPase_NBD"/>
</dbReference>
<protein>
    <submittedName>
        <fullName evidence="1">Anhydro-N-acetylmuramic acid kinase</fullName>
        <ecNumber evidence="1">2.7.1.170</ecNumber>
    </submittedName>
</protein>
<dbReference type="EMBL" id="JAPDPI010000050">
    <property type="protein sequence ID" value="MCW3807565.1"/>
    <property type="molecule type" value="Genomic_DNA"/>
</dbReference>
<dbReference type="Proteomes" id="UP001207408">
    <property type="component" value="Unassembled WGS sequence"/>
</dbReference>
<dbReference type="InterPro" id="IPR005338">
    <property type="entry name" value="Anhydro_N_Ac-Mur_kinase"/>
</dbReference>
<comment type="caution">
    <text evidence="1">The sequence shown here is derived from an EMBL/GenBank/DDBJ whole genome shotgun (WGS) entry which is preliminary data.</text>
</comment>
<dbReference type="GO" id="GO:0005524">
    <property type="term" value="F:ATP binding"/>
    <property type="evidence" value="ECO:0007669"/>
    <property type="project" value="InterPro"/>
</dbReference>
<dbReference type="PANTHER" id="PTHR30605:SF0">
    <property type="entry name" value="ANHYDRO-N-ACETYLMURAMIC ACID KINASE"/>
    <property type="match status" value="1"/>
</dbReference>
<dbReference type="PANTHER" id="PTHR30605">
    <property type="entry name" value="ANHYDRO-N-ACETYLMURAMIC ACID KINASE"/>
    <property type="match status" value="1"/>
</dbReference>
<dbReference type="NCBIfam" id="NF007144">
    <property type="entry name" value="PRK09585.2-3"/>
    <property type="match status" value="1"/>
</dbReference>
<dbReference type="Gene3D" id="3.30.420.40">
    <property type="match status" value="2"/>
</dbReference>
<dbReference type="GO" id="GO:0016773">
    <property type="term" value="F:phosphotransferase activity, alcohol group as acceptor"/>
    <property type="evidence" value="ECO:0007669"/>
    <property type="project" value="InterPro"/>
</dbReference>
<reference evidence="1" key="1">
    <citation type="submission" date="2022-10" db="EMBL/GenBank/DDBJ databases">
        <authorList>
            <person name="Yu W.X."/>
        </authorList>
    </citation>
    <scope>NUCLEOTIDE SEQUENCE</scope>
    <source>
        <strain evidence="1">D04</strain>
    </source>
</reference>
<organism evidence="1 2">
    <name type="scientific">Plebeiibacterium marinum</name>
    <dbReference type="NCBI Taxonomy" id="2992111"/>
    <lineage>
        <taxon>Bacteria</taxon>
        <taxon>Pseudomonadati</taxon>
        <taxon>Bacteroidota</taxon>
        <taxon>Bacteroidia</taxon>
        <taxon>Marinilabiliales</taxon>
        <taxon>Marinilabiliaceae</taxon>
        <taxon>Plebeiibacterium</taxon>
    </lineage>
</organism>
<dbReference type="Pfam" id="PF03702">
    <property type="entry name" value="AnmK"/>
    <property type="match status" value="1"/>
</dbReference>
<dbReference type="SUPFAM" id="SSF53067">
    <property type="entry name" value="Actin-like ATPase domain"/>
    <property type="match status" value="1"/>
</dbReference>
<dbReference type="AlphaFoldDB" id="A0AAE3SMH7"/>
<keyword evidence="1" id="KW-0808">Transferase</keyword>
<dbReference type="EC" id="2.7.1.170" evidence="1"/>
<evidence type="ECO:0000313" key="2">
    <source>
        <dbReference type="Proteomes" id="UP001207408"/>
    </source>
</evidence>
<dbReference type="GO" id="GO:0016301">
    <property type="term" value="F:kinase activity"/>
    <property type="evidence" value="ECO:0007669"/>
    <property type="project" value="UniProtKB-KW"/>
</dbReference>
<evidence type="ECO:0000313" key="1">
    <source>
        <dbReference type="EMBL" id="MCW3807565.1"/>
    </source>
</evidence>
<keyword evidence="2" id="KW-1185">Reference proteome</keyword>
<dbReference type="GO" id="GO:0009254">
    <property type="term" value="P:peptidoglycan turnover"/>
    <property type="evidence" value="ECO:0007669"/>
    <property type="project" value="InterPro"/>
</dbReference>